<dbReference type="OrthoDB" id="153186at2"/>
<gene>
    <name evidence="9" type="ORF">HCR03_15760</name>
</gene>
<dbReference type="PANTHER" id="PTHR43744:SF6">
    <property type="entry name" value="ABC TRANSPORTER PERMEASE PROTEIN YESQ-RELATED"/>
    <property type="match status" value="1"/>
</dbReference>
<feature type="transmembrane region" description="Helical" evidence="7">
    <location>
        <begin position="20"/>
        <end position="40"/>
    </location>
</feature>
<feature type="transmembrane region" description="Helical" evidence="7">
    <location>
        <begin position="155"/>
        <end position="173"/>
    </location>
</feature>
<keyword evidence="3" id="KW-1003">Cell membrane</keyword>
<dbReference type="SUPFAM" id="SSF161098">
    <property type="entry name" value="MetI-like"/>
    <property type="match status" value="1"/>
</dbReference>
<keyword evidence="6 7" id="KW-0472">Membrane</keyword>
<feature type="transmembrane region" description="Helical" evidence="7">
    <location>
        <begin position="117"/>
        <end position="135"/>
    </location>
</feature>
<keyword evidence="5 7" id="KW-1133">Transmembrane helix</keyword>
<accession>A0A7G8T931</accession>
<evidence type="ECO:0000256" key="4">
    <source>
        <dbReference type="ARBA" id="ARBA00022692"/>
    </source>
</evidence>
<dbReference type="KEGG" id="cfem:HCR03_15760"/>
<dbReference type="AlphaFoldDB" id="A0A7G8T931"/>
<evidence type="ECO:0000259" key="8">
    <source>
        <dbReference type="PROSITE" id="PS50928"/>
    </source>
</evidence>
<feature type="transmembrane region" description="Helical" evidence="7">
    <location>
        <begin position="88"/>
        <end position="108"/>
    </location>
</feature>
<dbReference type="PANTHER" id="PTHR43744">
    <property type="entry name" value="ABC TRANSPORTER PERMEASE PROTEIN MG189-RELATED-RELATED"/>
    <property type="match status" value="1"/>
</dbReference>
<name>A0A7G8T931_9FIRM</name>
<feature type="transmembrane region" description="Helical" evidence="7">
    <location>
        <begin position="257"/>
        <end position="275"/>
    </location>
</feature>
<evidence type="ECO:0000256" key="3">
    <source>
        <dbReference type="ARBA" id="ARBA00022475"/>
    </source>
</evidence>
<keyword evidence="2 7" id="KW-0813">Transport</keyword>
<organism evidence="9 10">
    <name type="scientific">Caproicibacter fermentans</name>
    <dbReference type="NCBI Taxonomy" id="2576756"/>
    <lineage>
        <taxon>Bacteria</taxon>
        <taxon>Bacillati</taxon>
        <taxon>Bacillota</taxon>
        <taxon>Clostridia</taxon>
        <taxon>Eubacteriales</taxon>
        <taxon>Acutalibacteraceae</taxon>
        <taxon>Caproicibacter</taxon>
    </lineage>
</organism>
<comment type="similarity">
    <text evidence="7">Belongs to the binding-protein-dependent transport system permease family.</text>
</comment>
<evidence type="ECO:0000256" key="2">
    <source>
        <dbReference type="ARBA" id="ARBA00022448"/>
    </source>
</evidence>
<evidence type="ECO:0000256" key="6">
    <source>
        <dbReference type="ARBA" id="ARBA00023136"/>
    </source>
</evidence>
<proteinExistence type="inferred from homology"/>
<sequence>MERGTTMLDALVKKQVRKVILYVILIAVSIVMLYPMLWLFGASFKSNADIHSSIWFMPKSFSAEPYRHGWVTGSEYTMGHYFLNTFKMVIPTVIFTIVSSVLTAYGFARFEFPGKKVLFSLLIATMLLPVIILRIPQYVMWGWFRVLDTYTPLVLPHLFASDGVFVFLLIQFFRSIPKDLDEAAKIDGCSRINTLIRILVPVIKPGIVSIGLFSFMWSMNDFIGPLIYISSVKKYPVTIALRMSMDATGNGYDENQIIAMSVISLIPSIIVFALGQKQFVEGLTTGSLKG</sequence>
<evidence type="ECO:0000256" key="5">
    <source>
        <dbReference type="ARBA" id="ARBA00022989"/>
    </source>
</evidence>
<evidence type="ECO:0000256" key="1">
    <source>
        <dbReference type="ARBA" id="ARBA00004651"/>
    </source>
</evidence>
<keyword evidence="4 7" id="KW-0812">Transmembrane</keyword>
<comment type="subcellular location">
    <subcellularLocation>
        <location evidence="1 7">Cell membrane</location>
        <topology evidence="1 7">Multi-pass membrane protein</topology>
    </subcellularLocation>
</comment>
<dbReference type="Pfam" id="PF00528">
    <property type="entry name" value="BPD_transp_1"/>
    <property type="match status" value="1"/>
</dbReference>
<dbReference type="Proteomes" id="UP000515909">
    <property type="component" value="Chromosome"/>
</dbReference>
<dbReference type="CDD" id="cd06261">
    <property type="entry name" value="TM_PBP2"/>
    <property type="match status" value="1"/>
</dbReference>
<dbReference type="GO" id="GO:0005886">
    <property type="term" value="C:plasma membrane"/>
    <property type="evidence" value="ECO:0007669"/>
    <property type="project" value="UniProtKB-SubCell"/>
</dbReference>
<dbReference type="Gene3D" id="1.10.3720.10">
    <property type="entry name" value="MetI-like"/>
    <property type="match status" value="1"/>
</dbReference>
<dbReference type="InterPro" id="IPR000515">
    <property type="entry name" value="MetI-like"/>
</dbReference>
<dbReference type="PROSITE" id="PS50928">
    <property type="entry name" value="ABC_TM1"/>
    <property type="match status" value="1"/>
</dbReference>
<dbReference type="InterPro" id="IPR035906">
    <property type="entry name" value="MetI-like_sf"/>
</dbReference>
<protein>
    <submittedName>
        <fullName evidence="9">Carbohydrate ABC transporter permease</fullName>
    </submittedName>
</protein>
<evidence type="ECO:0000313" key="10">
    <source>
        <dbReference type="Proteomes" id="UP000515909"/>
    </source>
</evidence>
<dbReference type="EMBL" id="CP060286">
    <property type="protein sequence ID" value="QNK40122.1"/>
    <property type="molecule type" value="Genomic_DNA"/>
</dbReference>
<evidence type="ECO:0000256" key="7">
    <source>
        <dbReference type="RuleBase" id="RU363032"/>
    </source>
</evidence>
<reference evidence="9 10" key="1">
    <citation type="submission" date="2020-08" db="EMBL/GenBank/DDBJ databases">
        <title>The isolate Caproiciproducens sp. 7D4C2 produces n-caproate at mildly acidic conditions from hexoses: genome and rBOX comparison with related strains and chain-elongating bacteria.</title>
        <authorList>
            <person name="Esquivel-Elizondo S."/>
            <person name="Bagci C."/>
            <person name="Temovska M."/>
            <person name="Jeon B.S."/>
            <person name="Bessarab I."/>
            <person name="Williams R.B.H."/>
            <person name="Huson D.H."/>
            <person name="Angenent L.T."/>
        </authorList>
    </citation>
    <scope>NUCLEOTIDE SEQUENCE [LARGE SCALE GENOMIC DNA]</scope>
    <source>
        <strain evidence="9 10">7D4C2</strain>
    </source>
</reference>
<evidence type="ECO:0000313" key="9">
    <source>
        <dbReference type="EMBL" id="QNK40122.1"/>
    </source>
</evidence>
<feature type="transmembrane region" description="Helical" evidence="7">
    <location>
        <begin position="194"/>
        <end position="217"/>
    </location>
</feature>
<dbReference type="GO" id="GO:0055085">
    <property type="term" value="P:transmembrane transport"/>
    <property type="evidence" value="ECO:0007669"/>
    <property type="project" value="InterPro"/>
</dbReference>
<feature type="domain" description="ABC transmembrane type-1" evidence="8">
    <location>
        <begin position="82"/>
        <end position="275"/>
    </location>
</feature>